<dbReference type="Pfam" id="PF04398">
    <property type="entry name" value="DUF538"/>
    <property type="match status" value="1"/>
</dbReference>
<evidence type="ECO:0000313" key="4">
    <source>
        <dbReference type="Proteomes" id="UP000834106"/>
    </source>
</evidence>
<dbReference type="SUPFAM" id="SSF141562">
    <property type="entry name" value="At5g01610-like"/>
    <property type="match status" value="1"/>
</dbReference>
<dbReference type="PANTHER" id="PTHR31676">
    <property type="entry name" value="T31J12.3 PROTEIN-RELATED"/>
    <property type="match status" value="1"/>
</dbReference>
<reference evidence="3" key="1">
    <citation type="submission" date="2023-05" db="EMBL/GenBank/DDBJ databases">
        <authorList>
            <person name="Huff M."/>
        </authorList>
    </citation>
    <scope>NUCLEOTIDE SEQUENCE</scope>
</reference>
<feature type="compositionally biased region" description="Low complexity" evidence="1">
    <location>
        <begin position="170"/>
        <end position="189"/>
    </location>
</feature>
<dbReference type="InterPro" id="IPR007493">
    <property type="entry name" value="DUF538"/>
</dbReference>
<dbReference type="Gene3D" id="2.30.240.10">
    <property type="entry name" value="At5g01610-like"/>
    <property type="match status" value="1"/>
</dbReference>
<dbReference type="InterPro" id="IPR036758">
    <property type="entry name" value="At5g01610-like"/>
</dbReference>
<feature type="signal peptide" evidence="2">
    <location>
        <begin position="1"/>
        <end position="23"/>
    </location>
</feature>
<protein>
    <submittedName>
        <fullName evidence="3">Uncharacterized protein</fullName>
    </submittedName>
</protein>
<evidence type="ECO:0000256" key="1">
    <source>
        <dbReference type="SAM" id="MobiDB-lite"/>
    </source>
</evidence>
<feature type="chain" id="PRO_5041944260" evidence="2">
    <location>
        <begin position="24"/>
        <end position="286"/>
    </location>
</feature>
<name>A0AAD2DME3_9LAMI</name>
<feature type="region of interest" description="Disordered" evidence="1">
    <location>
        <begin position="151"/>
        <end position="189"/>
    </location>
</feature>
<dbReference type="Proteomes" id="UP000834106">
    <property type="component" value="Chromosome 2"/>
</dbReference>
<evidence type="ECO:0000313" key="3">
    <source>
        <dbReference type="EMBL" id="CAI9756671.1"/>
    </source>
</evidence>
<evidence type="ECO:0000256" key="2">
    <source>
        <dbReference type="SAM" id="SignalP"/>
    </source>
</evidence>
<sequence>MSTTQRICIFISLFLTIEPLLIATTDDGGTPPLTAYNVLQAYDFPVGILPMGVTHYEINKANAKFNPYFNSSCSFSIEGSYQLRYKLKINGYISKDKLTSLSGLNIGEVKRNGDKREFFVGILSTKFGINNFYESPRCGCGFNWKSIEKNRQKRGPPALDSSPQTTLFQPSPASTSSSSPTDLPQTTSNLENENFNSFNFFEEEFQVELALAINVSDQGRKEGDPETAQINAAKQISLGGSPSQSLSEFLSLRYWAITSKGGYYLEAPVSGSRKPAEDGPIGDSCC</sequence>
<dbReference type="EMBL" id="OU503037">
    <property type="protein sequence ID" value="CAI9756671.1"/>
    <property type="molecule type" value="Genomic_DNA"/>
</dbReference>
<proteinExistence type="predicted"/>
<accession>A0AAD2DME3</accession>
<dbReference type="AlphaFoldDB" id="A0AAD2DME3"/>
<gene>
    <name evidence="3" type="ORF">FPE_LOCUS4101</name>
</gene>
<keyword evidence="2" id="KW-0732">Signal</keyword>
<organism evidence="3 4">
    <name type="scientific">Fraxinus pennsylvanica</name>
    <dbReference type="NCBI Taxonomy" id="56036"/>
    <lineage>
        <taxon>Eukaryota</taxon>
        <taxon>Viridiplantae</taxon>
        <taxon>Streptophyta</taxon>
        <taxon>Embryophyta</taxon>
        <taxon>Tracheophyta</taxon>
        <taxon>Spermatophyta</taxon>
        <taxon>Magnoliopsida</taxon>
        <taxon>eudicotyledons</taxon>
        <taxon>Gunneridae</taxon>
        <taxon>Pentapetalae</taxon>
        <taxon>asterids</taxon>
        <taxon>lamiids</taxon>
        <taxon>Lamiales</taxon>
        <taxon>Oleaceae</taxon>
        <taxon>Oleeae</taxon>
        <taxon>Fraxinus</taxon>
    </lineage>
</organism>
<keyword evidence="4" id="KW-1185">Reference proteome</keyword>
<dbReference type="PANTHER" id="PTHR31676:SF156">
    <property type="entry name" value="F22D16.19 PROTEIN"/>
    <property type="match status" value="1"/>
</dbReference>